<keyword evidence="2 5" id="KW-0689">Ribosomal protein</keyword>
<dbReference type="PANTHER" id="PTHR21109:SF22">
    <property type="entry name" value="SMALL RIBOSOMAL SUBUNIT PROTEIN BS21"/>
    <property type="match status" value="1"/>
</dbReference>
<dbReference type="AlphaFoldDB" id="A0A540VTG6"/>
<name>A0A540VTG6_9GAMM</name>
<proteinExistence type="inferred from homology"/>
<keyword evidence="3 5" id="KW-0687">Ribonucleoprotein</keyword>
<dbReference type="GO" id="GO:0006412">
    <property type="term" value="P:translation"/>
    <property type="evidence" value="ECO:0007669"/>
    <property type="project" value="UniProtKB-UniRule"/>
</dbReference>
<dbReference type="Pfam" id="PF01165">
    <property type="entry name" value="Ribosomal_S21"/>
    <property type="match status" value="1"/>
</dbReference>
<dbReference type="InterPro" id="IPR001911">
    <property type="entry name" value="Ribosomal_bS21"/>
</dbReference>
<evidence type="ECO:0000256" key="4">
    <source>
        <dbReference type="ARBA" id="ARBA00035135"/>
    </source>
</evidence>
<dbReference type="HAMAP" id="MF_00358">
    <property type="entry name" value="Ribosomal_bS21"/>
    <property type="match status" value="1"/>
</dbReference>
<evidence type="ECO:0000313" key="9">
    <source>
        <dbReference type="Proteomes" id="UP000315400"/>
    </source>
</evidence>
<evidence type="ECO:0000256" key="2">
    <source>
        <dbReference type="ARBA" id="ARBA00022980"/>
    </source>
</evidence>
<dbReference type="PRINTS" id="PR00976">
    <property type="entry name" value="RIBOSOMALS21"/>
</dbReference>
<dbReference type="STRING" id="1260251.SPISAL_00545"/>
<feature type="compositionally biased region" description="Basic and acidic residues" evidence="7">
    <location>
        <begin position="60"/>
        <end position="71"/>
    </location>
</feature>
<dbReference type="PROSITE" id="PS01181">
    <property type="entry name" value="RIBOSOMAL_S21"/>
    <property type="match status" value="1"/>
</dbReference>
<feature type="compositionally biased region" description="Basic residues" evidence="7">
    <location>
        <begin position="45"/>
        <end position="59"/>
    </location>
</feature>
<evidence type="ECO:0000313" key="8">
    <source>
        <dbReference type="EMBL" id="TQF00033.1"/>
    </source>
</evidence>
<protein>
    <recommendedName>
        <fullName evidence="4 5">Small ribosomal subunit protein bS21</fullName>
    </recommendedName>
</protein>
<dbReference type="Gene3D" id="1.20.5.1150">
    <property type="entry name" value="Ribosomal protein S8"/>
    <property type="match status" value="1"/>
</dbReference>
<evidence type="ECO:0000256" key="3">
    <source>
        <dbReference type="ARBA" id="ARBA00023274"/>
    </source>
</evidence>
<organism evidence="8 9">
    <name type="scientific">Spiribacter salinus</name>
    <dbReference type="NCBI Taxonomy" id="1335746"/>
    <lineage>
        <taxon>Bacteria</taxon>
        <taxon>Pseudomonadati</taxon>
        <taxon>Pseudomonadota</taxon>
        <taxon>Gammaproteobacteria</taxon>
        <taxon>Chromatiales</taxon>
        <taxon>Ectothiorhodospiraceae</taxon>
        <taxon>Spiribacter</taxon>
    </lineage>
</organism>
<evidence type="ECO:0000256" key="5">
    <source>
        <dbReference type="HAMAP-Rule" id="MF_00358"/>
    </source>
</evidence>
<dbReference type="InterPro" id="IPR018278">
    <property type="entry name" value="Ribosomal_bS21_CS"/>
</dbReference>
<sequence length="71" mass="8635">MPSVKVRENEPFEVALRRFKRSCEKAGVLSEVRRREHYEKPTQERKRKQAAAVKRHAKRVQRESQRTQRLY</sequence>
<reference evidence="8 9" key="1">
    <citation type="submission" date="2019-06" db="EMBL/GenBank/DDBJ databases">
        <title>Metagenome assembled Genome of Spiribacter salinus SL48-SHIP from the microbial mat of Salt Lake 48 (Novosibirsk region, Russia).</title>
        <authorList>
            <person name="Shipova A."/>
            <person name="Rozanov A.S."/>
            <person name="Bryanskaya A.V."/>
            <person name="Peltek S.E."/>
        </authorList>
    </citation>
    <scope>NUCLEOTIDE SEQUENCE [LARGE SCALE GENOMIC DNA]</scope>
    <source>
        <strain evidence="8">SL48-SHIP-2</strain>
    </source>
</reference>
<dbReference type="Proteomes" id="UP000315400">
    <property type="component" value="Unassembled WGS sequence"/>
</dbReference>
<dbReference type="PANTHER" id="PTHR21109">
    <property type="entry name" value="MITOCHONDRIAL 28S RIBOSOMAL PROTEIN S21"/>
    <property type="match status" value="1"/>
</dbReference>
<dbReference type="RefSeq" id="WP_016352517.1">
    <property type="nucleotide sequence ID" value="NZ_MBFX01000003.1"/>
</dbReference>
<feature type="region of interest" description="Disordered" evidence="7">
    <location>
        <begin position="34"/>
        <end position="71"/>
    </location>
</feature>
<gene>
    <name evidence="5 8" type="primary">rpsU</name>
    <name evidence="8" type="ORF">FKY71_05565</name>
</gene>
<dbReference type="GO" id="GO:1990904">
    <property type="term" value="C:ribonucleoprotein complex"/>
    <property type="evidence" value="ECO:0007669"/>
    <property type="project" value="UniProtKB-KW"/>
</dbReference>
<dbReference type="InterPro" id="IPR038380">
    <property type="entry name" value="Ribosomal_bS21_sf"/>
</dbReference>
<accession>A0A540VTG6</accession>
<dbReference type="EMBL" id="VIFK01000027">
    <property type="protein sequence ID" value="TQF00033.1"/>
    <property type="molecule type" value="Genomic_DNA"/>
</dbReference>
<comment type="caution">
    <text evidence="8">The sequence shown here is derived from an EMBL/GenBank/DDBJ whole genome shotgun (WGS) entry which is preliminary data.</text>
</comment>
<comment type="similarity">
    <text evidence="1 5 6">Belongs to the bacterial ribosomal protein bS21 family.</text>
</comment>
<feature type="compositionally biased region" description="Basic and acidic residues" evidence="7">
    <location>
        <begin position="34"/>
        <end position="44"/>
    </location>
</feature>
<dbReference type="NCBIfam" id="TIGR00030">
    <property type="entry name" value="S21p"/>
    <property type="match status" value="1"/>
</dbReference>
<evidence type="ECO:0000256" key="1">
    <source>
        <dbReference type="ARBA" id="ARBA00006640"/>
    </source>
</evidence>
<evidence type="ECO:0000256" key="7">
    <source>
        <dbReference type="SAM" id="MobiDB-lite"/>
    </source>
</evidence>
<dbReference type="GO" id="GO:0003735">
    <property type="term" value="F:structural constituent of ribosome"/>
    <property type="evidence" value="ECO:0007669"/>
    <property type="project" value="InterPro"/>
</dbReference>
<evidence type="ECO:0000256" key="6">
    <source>
        <dbReference type="RuleBase" id="RU000667"/>
    </source>
</evidence>
<dbReference type="GO" id="GO:0005840">
    <property type="term" value="C:ribosome"/>
    <property type="evidence" value="ECO:0007669"/>
    <property type="project" value="UniProtKB-KW"/>
</dbReference>